<dbReference type="InterPro" id="IPR010093">
    <property type="entry name" value="SinI_DNA-bd"/>
</dbReference>
<dbReference type="EMBL" id="JBHSCW010000002">
    <property type="protein sequence ID" value="MFC4350842.1"/>
    <property type="molecule type" value="Genomic_DNA"/>
</dbReference>
<organism evidence="2 3">
    <name type="scientific">Fodinicurvata halophila</name>
    <dbReference type="NCBI Taxonomy" id="1419723"/>
    <lineage>
        <taxon>Bacteria</taxon>
        <taxon>Pseudomonadati</taxon>
        <taxon>Pseudomonadota</taxon>
        <taxon>Alphaproteobacteria</taxon>
        <taxon>Rhodospirillales</taxon>
        <taxon>Rhodovibrionaceae</taxon>
        <taxon>Fodinicurvata</taxon>
    </lineage>
</organism>
<dbReference type="Proteomes" id="UP001595799">
    <property type="component" value="Unassembled WGS sequence"/>
</dbReference>
<gene>
    <name evidence="2" type="ORF">ACFOW6_04710</name>
</gene>
<proteinExistence type="predicted"/>
<evidence type="ECO:0000313" key="3">
    <source>
        <dbReference type="Proteomes" id="UP001595799"/>
    </source>
</evidence>
<dbReference type="RefSeq" id="WP_382421181.1">
    <property type="nucleotide sequence ID" value="NZ_JBHSCW010000002.1"/>
</dbReference>
<reference evidence="3" key="1">
    <citation type="journal article" date="2019" name="Int. J. Syst. Evol. Microbiol.">
        <title>The Global Catalogue of Microorganisms (GCM) 10K type strain sequencing project: providing services to taxonomists for standard genome sequencing and annotation.</title>
        <authorList>
            <consortium name="The Broad Institute Genomics Platform"/>
            <consortium name="The Broad Institute Genome Sequencing Center for Infectious Disease"/>
            <person name="Wu L."/>
            <person name="Ma J."/>
        </authorList>
    </citation>
    <scope>NUCLEOTIDE SEQUENCE [LARGE SCALE GENOMIC DNA]</scope>
    <source>
        <strain evidence="3">CECT 8472</strain>
    </source>
</reference>
<comment type="caution">
    <text evidence="2">The sequence shown here is derived from an EMBL/GenBank/DDBJ whole genome shotgun (WGS) entry which is preliminary data.</text>
</comment>
<sequence>MSISHSEQERGSAFHVEGLQGLSSTATRFLKQHPLEARLAVTAALEAAAVQYKSRLPQSETRQVPKSLRPFIDAGDQEKGILNTSQAAKRLRISRTTVYAWVDKGVLLGWRSTKRGLRIPEEQILGPGKLVPGLAQVLQLFDDPELAWAFLDQEHPFAKTTARPLDVLKAGAVDEVIAAAESFGHAPT</sequence>
<evidence type="ECO:0000259" key="1">
    <source>
        <dbReference type="Pfam" id="PF12728"/>
    </source>
</evidence>
<feature type="domain" description="Helix-turn-helix" evidence="1">
    <location>
        <begin position="82"/>
        <end position="124"/>
    </location>
</feature>
<dbReference type="NCBIfam" id="TIGR01764">
    <property type="entry name" value="excise"/>
    <property type="match status" value="1"/>
</dbReference>
<evidence type="ECO:0000313" key="2">
    <source>
        <dbReference type="EMBL" id="MFC4350842.1"/>
    </source>
</evidence>
<accession>A0ABV8UHU2</accession>
<dbReference type="Pfam" id="PF12728">
    <property type="entry name" value="HTH_17"/>
    <property type="match status" value="1"/>
</dbReference>
<protein>
    <submittedName>
        <fullName evidence="2">Helix-turn-helix domain-containing protein</fullName>
    </submittedName>
</protein>
<dbReference type="InterPro" id="IPR041657">
    <property type="entry name" value="HTH_17"/>
</dbReference>
<keyword evidence="3" id="KW-1185">Reference proteome</keyword>
<name>A0ABV8UHU2_9PROT</name>